<dbReference type="OrthoDB" id="104801at2"/>
<sequence length="277" mass="32254">MRNYYKLSKLTLSMLLIWFGVANVNAADYKDGNLHKNDYGWLQLNLMQSVDAKIPYDIKNDTYLETEFGARYGVLDLYGYVDIFDIFDRKHDDRYGGDNFFAKISPRISLDGLFQSDFSFGAVKELYIASVNNIGDRELFEQYLGIGADVDMPWFGVMGMNVYARYVRENYNEPNEGKWDGYMYSTSWSKPIYQFTNQSTINYQGYFDYQFGANKITDNSLYSNNAIEWYNGFYWHSDHMALGYGLKYFHNMSLIKNKSGAGKTSGIGHYFSFSYKF</sequence>
<comment type="similarity">
    <text evidence="1">Belongs to the nucleoside-specific channel-forming outer membrane porin (Tsx) (TC 1.B.10) family.</text>
</comment>
<feature type="signal peptide" evidence="2">
    <location>
        <begin position="1"/>
        <end position="26"/>
    </location>
</feature>
<protein>
    <submittedName>
        <fullName evidence="3">Nucleoside-specific channel-forming protein</fullName>
    </submittedName>
</protein>
<dbReference type="STRING" id="1798182.GA0061081_102371"/>
<dbReference type="EMBL" id="FMAQ01000002">
    <property type="protein sequence ID" value="SCB92900.1"/>
    <property type="molecule type" value="Genomic_DNA"/>
</dbReference>
<keyword evidence="4" id="KW-1185">Reference proteome</keyword>
<proteinExistence type="inferred from homology"/>
<evidence type="ECO:0000256" key="2">
    <source>
        <dbReference type="SAM" id="SignalP"/>
    </source>
</evidence>
<dbReference type="GO" id="GO:0009279">
    <property type="term" value="C:cell outer membrane"/>
    <property type="evidence" value="ECO:0007669"/>
    <property type="project" value="InterPro"/>
</dbReference>
<dbReference type="Pfam" id="PF03502">
    <property type="entry name" value="Channel_Tsx"/>
    <property type="match status" value="1"/>
</dbReference>
<dbReference type="InterPro" id="IPR036777">
    <property type="entry name" value="Channel_Tsx-like_sf"/>
</dbReference>
<dbReference type="Gene3D" id="2.40.230.20">
    <property type="entry name" value="Nucleoside-specific channel-forming protein, Tsx-like"/>
    <property type="match status" value="1"/>
</dbReference>
<dbReference type="AlphaFoldDB" id="A0A1C4AE96"/>
<dbReference type="InterPro" id="IPR018013">
    <property type="entry name" value="Channel_Tsx-like"/>
</dbReference>
<feature type="chain" id="PRO_5008688658" evidence="2">
    <location>
        <begin position="27"/>
        <end position="277"/>
    </location>
</feature>
<accession>A0A1C4AE96</accession>
<name>A0A1C4AE96_9GAMM</name>
<evidence type="ECO:0000256" key="1">
    <source>
        <dbReference type="ARBA" id="ARBA00008728"/>
    </source>
</evidence>
<evidence type="ECO:0000313" key="4">
    <source>
        <dbReference type="Proteomes" id="UP000199670"/>
    </source>
</evidence>
<dbReference type="Proteomes" id="UP000199670">
    <property type="component" value="Unassembled WGS sequence"/>
</dbReference>
<organism evidence="3 4">
    <name type="scientific">Gilliamella bombicola</name>
    <dbReference type="NCBI Taxonomy" id="1798182"/>
    <lineage>
        <taxon>Bacteria</taxon>
        <taxon>Pseudomonadati</taxon>
        <taxon>Pseudomonadota</taxon>
        <taxon>Gammaproteobacteria</taxon>
        <taxon>Orbales</taxon>
        <taxon>Orbaceae</taxon>
        <taxon>Gilliamella</taxon>
    </lineage>
</organism>
<keyword evidence="2" id="KW-0732">Signal</keyword>
<evidence type="ECO:0000313" key="3">
    <source>
        <dbReference type="EMBL" id="SCB92900.1"/>
    </source>
</evidence>
<reference evidence="4" key="1">
    <citation type="submission" date="2016-08" db="EMBL/GenBank/DDBJ databases">
        <authorList>
            <person name="Varghese N."/>
            <person name="Submissions Spin"/>
        </authorList>
    </citation>
    <scope>NUCLEOTIDE SEQUENCE [LARGE SCALE GENOMIC DNA]</scope>
    <source>
        <strain evidence="4">R-53248</strain>
    </source>
</reference>
<gene>
    <name evidence="3" type="ORF">GA0061081_102371</name>
</gene>
<dbReference type="SUPFAM" id="SSF111364">
    <property type="entry name" value="Tsx-like channel"/>
    <property type="match status" value="1"/>
</dbReference>